<accession>A0A4R5BP63</accession>
<dbReference type="PIRSF" id="PIRSF000138">
    <property type="entry name" value="Al-hdrx_acd_dh"/>
    <property type="match status" value="1"/>
</dbReference>
<dbReference type="InterPro" id="IPR008259">
    <property type="entry name" value="FMN_hydac_DH_AS"/>
</dbReference>
<comment type="cofactor">
    <cofactor evidence="1">
        <name>FMN</name>
        <dbReference type="ChEBI" id="CHEBI:58210"/>
    </cofactor>
</comment>
<evidence type="ECO:0000256" key="1">
    <source>
        <dbReference type="ARBA" id="ARBA00001917"/>
    </source>
</evidence>
<organism evidence="9 10">
    <name type="scientific">Actinomadura rubrisoli</name>
    <dbReference type="NCBI Taxonomy" id="2530368"/>
    <lineage>
        <taxon>Bacteria</taxon>
        <taxon>Bacillati</taxon>
        <taxon>Actinomycetota</taxon>
        <taxon>Actinomycetes</taxon>
        <taxon>Streptosporangiales</taxon>
        <taxon>Thermomonosporaceae</taxon>
        <taxon>Actinomadura</taxon>
    </lineage>
</organism>
<dbReference type="EMBL" id="SMKU01000076">
    <property type="protein sequence ID" value="TDD86970.1"/>
    <property type="molecule type" value="Genomic_DNA"/>
</dbReference>
<dbReference type="FunFam" id="3.20.20.70:FF:000132">
    <property type="entry name" value="FMN dependent dehydrogenase"/>
    <property type="match status" value="1"/>
</dbReference>
<feature type="binding site" evidence="7">
    <location>
        <position position="177"/>
    </location>
    <ligand>
        <name>FMN</name>
        <dbReference type="ChEBI" id="CHEBI:58210"/>
    </ligand>
</feature>
<evidence type="ECO:0000256" key="5">
    <source>
        <dbReference type="ARBA" id="ARBA00024042"/>
    </source>
</evidence>
<dbReference type="AlphaFoldDB" id="A0A4R5BP63"/>
<dbReference type="InterPro" id="IPR013785">
    <property type="entry name" value="Aldolase_TIM"/>
</dbReference>
<dbReference type="PROSITE" id="PS51349">
    <property type="entry name" value="FMN_HYDROXY_ACID_DH_2"/>
    <property type="match status" value="1"/>
</dbReference>
<keyword evidence="10" id="KW-1185">Reference proteome</keyword>
<dbReference type="InterPro" id="IPR012133">
    <property type="entry name" value="Alpha-hydoxy_acid_DH_FMN"/>
</dbReference>
<dbReference type="InterPro" id="IPR000262">
    <property type="entry name" value="FMN-dep_DH"/>
</dbReference>
<feature type="binding site" evidence="7">
    <location>
        <position position="151"/>
    </location>
    <ligand>
        <name>glyoxylate</name>
        <dbReference type="ChEBI" id="CHEBI:36655"/>
    </ligand>
</feature>
<dbReference type="InterPro" id="IPR037396">
    <property type="entry name" value="FMN_HAD"/>
</dbReference>
<gene>
    <name evidence="9" type="ORF">E1298_16810</name>
</gene>
<evidence type="ECO:0000256" key="4">
    <source>
        <dbReference type="ARBA" id="ARBA00023002"/>
    </source>
</evidence>
<reference evidence="9 10" key="1">
    <citation type="submission" date="2019-03" db="EMBL/GenBank/DDBJ databases">
        <title>Draft genome sequences of novel Actinobacteria.</title>
        <authorList>
            <person name="Sahin N."/>
            <person name="Ay H."/>
            <person name="Saygin H."/>
        </authorList>
    </citation>
    <scope>NUCLEOTIDE SEQUENCE [LARGE SCALE GENOMIC DNA]</scope>
    <source>
        <strain evidence="9 10">H3C3</strain>
    </source>
</reference>
<evidence type="ECO:0000259" key="8">
    <source>
        <dbReference type="PROSITE" id="PS51349"/>
    </source>
</evidence>
<dbReference type="Proteomes" id="UP000294513">
    <property type="component" value="Unassembled WGS sequence"/>
</dbReference>
<evidence type="ECO:0000313" key="9">
    <source>
        <dbReference type="EMBL" id="TDD86970.1"/>
    </source>
</evidence>
<feature type="binding site" evidence="7">
    <location>
        <position position="127"/>
    </location>
    <ligand>
        <name>FMN</name>
        <dbReference type="ChEBI" id="CHEBI:58210"/>
    </ligand>
</feature>
<feature type="binding site" evidence="7">
    <location>
        <begin position="315"/>
        <end position="319"/>
    </location>
    <ligand>
        <name>FMN</name>
        <dbReference type="ChEBI" id="CHEBI:58210"/>
    </ligand>
</feature>
<dbReference type="PROSITE" id="PS00557">
    <property type="entry name" value="FMN_HYDROXY_ACID_DH_1"/>
    <property type="match status" value="1"/>
</dbReference>
<evidence type="ECO:0000256" key="3">
    <source>
        <dbReference type="ARBA" id="ARBA00022643"/>
    </source>
</evidence>
<feature type="binding site" evidence="7">
    <location>
        <position position="282"/>
    </location>
    <ligand>
        <name>FMN</name>
        <dbReference type="ChEBI" id="CHEBI:58210"/>
    </ligand>
</feature>
<feature type="binding site" evidence="7">
    <location>
        <position position="284"/>
    </location>
    <ligand>
        <name>glyoxylate</name>
        <dbReference type="ChEBI" id="CHEBI:36655"/>
    </ligand>
</feature>
<evidence type="ECO:0000256" key="7">
    <source>
        <dbReference type="PIRSR" id="PIRSR000138-2"/>
    </source>
</evidence>
<protein>
    <submittedName>
        <fullName evidence="9">Alpha-hydroxy-acid oxidizing protein</fullName>
    </submittedName>
</protein>
<comment type="similarity">
    <text evidence="5">Belongs to the FMN-dependent alpha-hydroxy acid dehydrogenase family.</text>
</comment>
<dbReference type="RefSeq" id="WP_131894227.1">
    <property type="nucleotide sequence ID" value="NZ_SMKU01000076.1"/>
</dbReference>
<feature type="binding site" evidence="7">
    <location>
        <position position="260"/>
    </location>
    <ligand>
        <name>glyoxylate</name>
        <dbReference type="ChEBI" id="CHEBI:36655"/>
    </ligand>
</feature>
<keyword evidence="4" id="KW-0560">Oxidoreductase</keyword>
<feature type="binding site" evidence="7">
    <location>
        <begin position="98"/>
        <end position="100"/>
    </location>
    <ligand>
        <name>FMN</name>
        <dbReference type="ChEBI" id="CHEBI:58210"/>
    </ligand>
</feature>
<keyword evidence="2 7" id="KW-0285">Flavoprotein</keyword>
<evidence type="ECO:0000313" key="10">
    <source>
        <dbReference type="Proteomes" id="UP000294513"/>
    </source>
</evidence>
<sequence>MSALADFQNSIYLRGLGDVLPALPTDTTRLEGLAEGVLSARAFGYVAGAAGSEATARANRAAFDKWRIVPRMLRDVADRDLSVDVLGTAMPSPILLAPVGVQSIFHPDGELAVARAAAATGLTMVLSTAASYSMEDVASAGGDGSRWYQLYWPKDRDLAVSFLERAKAAGYTTLVVTLDTFTLAWRPRDLDRAYLPFLRGIGVANYFSDPVFQRAVGGPVTAANRDAALLHWVATFGDPSLTWDDLAFLREHWDGPIALKGIQHPDDARRAVHAGMDGVIVSNHGGRQVDGAIASLDALPGVAEAVGGQATVLFDSGIRTGADVVKALALGARAVLVGRPYVYGLALGGEAGVQHVLRCVQADLELTMALSGVSRPDQLSPENLAIT</sequence>
<dbReference type="Gene3D" id="3.20.20.70">
    <property type="entry name" value="Aldolase class I"/>
    <property type="match status" value="1"/>
</dbReference>
<evidence type="ECO:0000256" key="6">
    <source>
        <dbReference type="PIRSR" id="PIRSR000138-1"/>
    </source>
</evidence>
<dbReference type="InterPro" id="IPR037350">
    <property type="entry name" value="LMO_FMN"/>
</dbReference>
<feature type="binding site" evidence="7">
    <location>
        <position position="186"/>
    </location>
    <ligand>
        <name>glyoxylate</name>
        <dbReference type="ChEBI" id="CHEBI:36655"/>
    </ligand>
</feature>
<feature type="binding site" evidence="7">
    <location>
        <begin position="338"/>
        <end position="339"/>
    </location>
    <ligand>
        <name>FMN</name>
        <dbReference type="ChEBI" id="CHEBI:58210"/>
    </ligand>
</feature>
<dbReference type="SUPFAM" id="SSF51395">
    <property type="entry name" value="FMN-linked oxidoreductases"/>
    <property type="match status" value="1"/>
</dbReference>
<feature type="binding site" evidence="7">
    <location>
        <position position="287"/>
    </location>
    <ligand>
        <name>glyoxylate</name>
        <dbReference type="ChEBI" id="CHEBI:36655"/>
    </ligand>
</feature>
<dbReference type="PANTHER" id="PTHR10578:SF143">
    <property type="entry name" value="FMN-DEPENDENT ALPHA-HYDROXY ACID DEHYDROGENASE PB1A11.03"/>
    <property type="match status" value="1"/>
</dbReference>
<feature type="binding site" evidence="7">
    <location>
        <position position="149"/>
    </location>
    <ligand>
        <name>FMN</name>
        <dbReference type="ChEBI" id="CHEBI:58210"/>
    </ligand>
</feature>
<feature type="domain" description="FMN hydroxy acid dehydrogenase" evidence="8">
    <location>
        <begin position="19"/>
        <end position="387"/>
    </location>
</feature>
<name>A0A4R5BP63_9ACTN</name>
<proteinExistence type="inferred from homology"/>
<comment type="caution">
    <text evidence="9">The sequence shown here is derived from an EMBL/GenBank/DDBJ whole genome shotgun (WGS) entry which is preliminary data.</text>
</comment>
<feature type="binding site" evidence="7">
    <location>
        <position position="45"/>
    </location>
    <ligand>
        <name>glyoxylate</name>
        <dbReference type="ChEBI" id="CHEBI:36655"/>
    </ligand>
</feature>
<evidence type="ECO:0000256" key="2">
    <source>
        <dbReference type="ARBA" id="ARBA00022630"/>
    </source>
</evidence>
<dbReference type="OrthoDB" id="9770452at2"/>
<dbReference type="CDD" id="cd03332">
    <property type="entry name" value="LMO_FMN"/>
    <property type="match status" value="1"/>
</dbReference>
<dbReference type="GO" id="GO:0016491">
    <property type="term" value="F:oxidoreductase activity"/>
    <property type="evidence" value="ECO:0007669"/>
    <property type="project" value="UniProtKB-KW"/>
</dbReference>
<keyword evidence="3 7" id="KW-0288">FMN</keyword>
<dbReference type="PANTHER" id="PTHR10578">
    <property type="entry name" value="S -2-HYDROXY-ACID OXIDASE-RELATED"/>
    <property type="match status" value="1"/>
</dbReference>
<dbReference type="GO" id="GO:0010181">
    <property type="term" value="F:FMN binding"/>
    <property type="evidence" value="ECO:0007669"/>
    <property type="project" value="InterPro"/>
</dbReference>
<feature type="active site" description="Proton acceptor" evidence="6">
    <location>
        <position position="284"/>
    </location>
</feature>
<dbReference type="Pfam" id="PF01070">
    <property type="entry name" value="FMN_dh"/>
    <property type="match status" value="1"/>
</dbReference>